<name>K0SJ12_THAOC</name>
<feature type="compositionally biased region" description="Polar residues" evidence="1">
    <location>
        <begin position="114"/>
        <end position="130"/>
    </location>
</feature>
<sequence>LAQPAVRRVQRELVADGARPLPPLLVGGRPDGGQVLVVEEVGRVVGERVGEEEARRVREVAQVQRPAVPGADHGHGDYGHASSGVWAGRAFVTLQSSDVRQRPSMERGSRKPPGTTTKSTAQADTGGSRNEISRPRVKPSRLASNCALAQPLSAFACE</sequence>
<dbReference type="Proteomes" id="UP000266841">
    <property type="component" value="Unassembled WGS sequence"/>
</dbReference>
<feature type="non-terminal residue" evidence="2">
    <location>
        <position position="1"/>
    </location>
</feature>
<evidence type="ECO:0000313" key="2">
    <source>
        <dbReference type="EMBL" id="EJK61006.1"/>
    </source>
</evidence>
<gene>
    <name evidence="2" type="ORF">THAOC_18567</name>
</gene>
<evidence type="ECO:0000256" key="1">
    <source>
        <dbReference type="SAM" id="MobiDB-lite"/>
    </source>
</evidence>
<evidence type="ECO:0000313" key="3">
    <source>
        <dbReference type="Proteomes" id="UP000266841"/>
    </source>
</evidence>
<feature type="compositionally biased region" description="Low complexity" evidence="1">
    <location>
        <begin position="60"/>
        <end position="71"/>
    </location>
</feature>
<comment type="caution">
    <text evidence="2">The sequence shown here is derived from an EMBL/GenBank/DDBJ whole genome shotgun (WGS) entry which is preliminary data.</text>
</comment>
<accession>K0SJ12</accession>
<protein>
    <submittedName>
        <fullName evidence="2">Uncharacterized protein</fullName>
    </submittedName>
</protein>
<feature type="compositionally biased region" description="Basic and acidic residues" evidence="1">
    <location>
        <begin position="99"/>
        <end position="109"/>
    </location>
</feature>
<feature type="region of interest" description="Disordered" evidence="1">
    <location>
        <begin position="96"/>
        <end position="141"/>
    </location>
</feature>
<keyword evidence="3" id="KW-1185">Reference proteome</keyword>
<dbReference type="EMBL" id="AGNL01020494">
    <property type="protein sequence ID" value="EJK61006.1"/>
    <property type="molecule type" value="Genomic_DNA"/>
</dbReference>
<reference evidence="2 3" key="1">
    <citation type="journal article" date="2012" name="Genome Biol.">
        <title>Genome and low-iron response of an oceanic diatom adapted to chronic iron limitation.</title>
        <authorList>
            <person name="Lommer M."/>
            <person name="Specht M."/>
            <person name="Roy A.S."/>
            <person name="Kraemer L."/>
            <person name="Andreson R."/>
            <person name="Gutowska M.A."/>
            <person name="Wolf J."/>
            <person name="Bergner S.V."/>
            <person name="Schilhabel M.B."/>
            <person name="Klostermeier U.C."/>
            <person name="Beiko R.G."/>
            <person name="Rosenstiel P."/>
            <person name="Hippler M."/>
            <person name="Laroche J."/>
        </authorList>
    </citation>
    <scope>NUCLEOTIDE SEQUENCE [LARGE SCALE GENOMIC DNA]</scope>
    <source>
        <strain evidence="2 3">CCMP1005</strain>
    </source>
</reference>
<feature type="region of interest" description="Disordered" evidence="1">
    <location>
        <begin position="60"/>
        <end position="81"/>
    </location>
</feature>
<proteinExistence type="predicted"/>
<dbReference type="AlphaFoldDB" id="K0SJ12"/>
<organism evidence="2 3">
    <name type="scientific">Thalassiosira oceanica</name>
    <name type="common">Marine diatom</name>
    <dbReference type="NCBI Taxonomy" id="159749"/>
    <lineage>
        <taxon>Eukaryota</taxon>
        <taxon>Sar</taxon>
        <taxon>Stramenopiles</taxon>
        <taxon>Ochrophyta</taxon>
        <taxon>Bacillariophyta</taxon>
        <taxon>Coscinodiscophyceae</taxon>
        <taxon>Thalassiosirophycidae</taxon>
        <taxon>Thalassiosirales</taxon>
        <taxon>Thalassiosiraceae</taxon>
        <taxon>Thalassiosira</taxon>
    </lineage>
</organism>